<reference evidence="3" key="1">
    <citation type="journal article" date="2017" name="Plant J.">
        <title>The pomegranate (Punica granatum L.) genome and the genomics of punicalagin biosynthesis.</title>
        <authorList>
            <person name="Qin G."/>
            <person name="Xu C."/>
            <person name="Ming R."/>
            <person name="Tang H."/>
            <person name="Guyot R."/>
            <person name="Kramer E.M."/>
            <person name="Hu Y."/>
            <person name="Yi X."/>
            <person name="Qi Y."/>
            <person name="Xu X."/>
            <person name="Gao Z."/>
            <person name="Pan H."/>
            <person name="Jian J."/>
            <person name="Tian Y."/>
            <person name="Yue Z."/>
            <person name="Xu Y."/>
        </authorList>
    </citation>
    <scope>NUCLEOTIDE SEQUENCE [LARGE SCALE GENOMIC DNA]</scope>
    <source>
        <strain evidence="3">cv. Dabenzi</strain>
    </source>
</reference>
<feature type="region of interest" description="Disordered" evidence="1">
    <location>
        <begin position="1"/>
        <end position="36"/>
    </location>
</feature>
<comment type="caution">
    <text evidence="2">The sequence shown here is derived from an EMBL/GenBank/DDBJ whole genome shotgun (WGS) entry which is preliminary data.</text>
</comment>
<dbReference type="AlphaFoldDB" id="A0A218WKN0"/>
<sequence>MKMGGEKGSDGRERRFPPLGAATTAQEGAGGGGEHHLDYAVLGRGVTRLGSVGIERNFVFFGEVFRVSNEGFPSSIIGNRGN</sequence>
<organism evidence="2 3">
    <name type="scientific">Punica granatum</name>
    <name type="common">Pomegranate</name>
    <dbReference type="NCBI Taxonomy" id="22663"/>
    <lineage>
        <taxon>Eukaryota</taxon>
        <taxon>Viridiplantae</taxon>
        <taxon>Streptophyta</taxon>
        <taxon>Embryophyta</taxon>
        <taxon>Tracheophyta</taxon>
        <taxon>Spermatophyta</taxon>
        <taxon>Magnoliopsida</taxon>
        <taxon>eudicotyledons</taxon>
        <taxon>Gunneridae</taxon>
        <taxon>Pentapetalae</taxon>
        <taxon>rosids</taxon>
        <taxon>malvids</taxon>
        <taxon>Myrtales</taxon>
        <taxon>Lythraceae</taxon>
        <taxon>Punica</taxon>
    </lineage>
</organism>
<accession>A0A218WKN0</accession>
<evidence type="ECO:0000313" key="2">
    <source>
        <dbReference type="EMBL" id="OWM73384.1"/>
    </source>
</evidence>
<evidence type="ECO:0000256" key="1">
    <source>
        <dbReference type="SAM" id="MobiDB-lite"/>
    </source>
</evidence>
<dbReference type="Proteomes" id="UP000197138">
    <property type="component" value="Unassembled WGS sequence"/>
</dbReference>
<evidence type="ECO:0000313" key="3">
    <source>
        <dbReference type="Proteomes" id="UP000197138"/>
    </source>
</evidence>
<dbReference type="EMBL" id="MTKT01003950">
    <property type="protein sequence ID" value="OWM73384.1"/>
    <property type="molecule type" value="Genomic_DNA"/>
</dbReference>
<proteinExistence type="predicted"/>
<feature type="compositionally biased region" description="Basic and acidic residues" evidence="1">
    <location>
        <begin position="1"/>
        <end position="16"/>
    </location>
</feature>
<name>A0A218WKN0_PUNGR</name>
<protein>
    <submittedName>
        <fullName evidence="2">Uncharacterized protein</fullName>
    </submittedName>
</protein>
<gene>
    <name evidence="2" type="ORF">CDL15_Pgr026483</name>
</gene>